<evidence type="ECO:0000313" key="1">
    <source>
        <dbReference type="EMBL" id="QJG66288.1"/>
    </source>
</evidence>
<gene>
    <name evidence="1" type="ORF">HGG64_00985</name>
</gene>
<protein>
    <submittedName>
        <fullName evidence="1">Uncharacterized protein</fullName>
    </submittedName>
</protein>
<dbReference type="KEGG" id="mphn:HGG64_00985"/>
<proteinExistence type="predicted"/>
<organism evidence="1 2">
    <name type="scientific">Mycoplasma phocoeninasale</name>
    <dbReference type="NCBI Taxonomy" id="2726117"/>
    <lineage>
        <taxon>Bacteria</taxon>
        <taxon>Bacillati</taxon>
        <taxon>Mycoplasmatota</taxon>
        <taxon>Mollicutes</taxon>
        <taxon>Mycoplasmataceae</taxon>
        <taxon>Mycoplasma</taxon>
    </lineage>
</organism>
<keyword evidence="2" id="KW-1185">Reference proteome</keyword>
<dbReference type="InterPro" id="IPR031834">
    <property type="entry name" value="RnlB/LsoB_antitoxin"/>
</dbReference>
<evidence type="ECO:0000313" key="2">
    <source>
        <dbReference type="Proteomes" id="UP000501728"/>
    </source>
</evidence>
<dbReference type="Proteomes" id="UP000501728">
    <property type="component" value="Chromosome"/>
</dbReference>
<dbReference type="EMBL" id="CP051480">
    <property type="protein sequence ID" value="QJG66288.1"/>
    <property type="molecule type" value="Genomic_DNA"/>
</dbReference>
<name>A0A858U676_9MOLU</name>
<dbReference type="AlphaFoldDB" id="A0A858U676"/>
<accession>A0A858U676</accession>
<sequence>MKLYLINSLKKQEFDVIITLLDYKTQISKYLKAIRVSSSGINKLLIDTVLCSGMNEYRFIEVTLNEDGTINLKNYKYVKVSDDMLKIANKIVKCRLLFLKNSILSKSQIKKIAQS</sequence>
<dbReference type="RefSeq" id="WP_169580112.1">
    <property type="nucleotide sequence ID" value="NZ_CP051480.1"/>
</dbReference>
<dbReference type="Pfam" id="PF15933">
    <property type="entry name" value="RnlB_antitoxin"/>
    <property type="match status" value="1"/>
</dbReference>
<reference evidence="1 2" key="1">
    <citation type="submission" date="2020-04" db="EMBL/GenBank/DDBJ databases">
        <title>Novel Mycoplasma species detected in Phocoena phocoena (harbor porpoise) from the USA.</title>
        <authorList>
            <person name="Volokhov D.V."/>
        </authorList>
    </citation>
    <scope>NUCLEOTIDE SEQUENCE [LARGE SCALE GENOMIC DNA]</scope>
    <source>
        <strain evidence="1 2">C264-NAS</strain>
    </source>
</reference>